<dbReference type="Pfam" id="PF25974">
    <property type="entry name" value="URGCP_9th"/>
    <property type="match status" value="1"/>
</dbReference>
<dbReference type="EMBL" id="JBHFNQ010000206">
    <property type="protein sequence ID" value="MFB2880646.1"/>
    <property type="molecule type" value="Genomic_DNA"/>
</dbReference>
<accession>A0ABV4XEG9</accession>
<evidence type="ECO:0000313" key="4">
    <source>
        <dbReference type="EMBL" id="MFB2880646.1"/>
    </source>
</evidence>
<dbReference type="InterPro" id="IPR027417">
    <property type="entry name" value="P-loop_NTPase"/>
</dbReference>
<dbReference type="Pfam" id="PF25683">
    <property type="entry name" value="URGCP_GTPase"/>
    <property type="match status" value="1"/>
</dbReference>
<protein>
    <submittedName>
        <fullName evidence="4">MAC/perforin domain-containing protein</fullName>
    </submittedName>
</protein>
<reference evidence="4 5" key="1">
    <citation type="submission" date="2024-09" db="EMBL/GenBank/DDBJ databases">
        <title>Floridaenema gen nov. (Aerosakkonemataceae, Aerosakkonematales ord. nov., Cyanobacteria) from benthic tropical and subtropical fresh waters, with the description of four new species.</title>
        <authorList>
            <person name="Moretto J.A."/>
            <person name="Berthold D.E."/>
            <person name="Lefler F.W."/>
            <person name="Huang I.-S."/>
            <person name="Laughinghouse H. IV."/>
        </authorList>
    </citation>
    <scope>NUCLEOTIDE SEQUENCE [LARGE SCALE GENOMIC DNA]</scope>
    <source>
        <strain evidence="4 5">BLCC-F46</strain>
    </source>
</reference>
<dbReference type="PANTHER" id="PTHR14819">
    <property type="entry name" value="GTP-BINDING"/>
    <property type="match status" value="1"/>
</dbReference>
<dbReference type="PROSITE" id="PS51717">
    <property type="entry name" value="G_VLIG"/>
    <property type="match status" value="1"/>
</dbReference>
<comment type="similarity">
    <text evidence="1">Belongs to the TRAFAC class dynamin-like GTPase superfamily. Very large inducible GTPase (VLIG) family.</text>
</comment>
<comment type="caution">
    <text evidence="4">The sequence shown here is derived from an EMBL/GenBank/DDBJ whole genome shotgun (WGS) entry which is preliminary data.</text>
</comment>
<feature type="region of interest" description="Disordered" evidence="2">
    <location>
        <begin position="1147"/>
        <end position="1175"/>
    </location>
</feature>
<feature type="compositionally biased region" description="Basic and acidic residues" evidence="2">
    <location>
        <begin position="1251"/>
        <end position="1265"/>
    </location>
</feature>
<dbReference type="Pfam" id="PF25496">
    <property type="entry name" value="URGCP"/>
    <property type="match status" value="1"/>
</dbReference>
<dbReference type="RefSeq" id="WP_413273652.1">
    <property type="nucleotide sequence ID" value="NZ_JBHFNQ010000206.1"/>
</dbReference>
<dbReference type="Proteomes" id="UP001576774">
    <property type="component" value="Unassembled WGS sequence"/>
</dbReference>
<dbReference type="InterPro" id="IPR030383">
    <property type="entry name" value="G_VLIG_dom"/>
</dbReference>
<dbReference type="PANTHER" id="PTHR14819:SF5">
    <property type="entry name" value="INTERFERON-INDUCED VERY LARGE GTPASE 1"/>
    <property type="match status" value="1"/>
</dbReference>
<evidence type="ECO:0000259" key="3">
    <source>
        <dbReference type="PROSITE" id="PS51717"/>
    </source>
</evidence>
<feature type="region of interest" description="Disordered" evidence="2">
    <location>
        <begin position="1243"/>
        <end position="1265"/>
    </location>
</feature>
<dbReference type="InterPro" id="IPR052986">
    <property type="entry name" value="VLIG_GTPase"/>
</dbReference>
<organism evidence="4 5">
    <name type="scientific">Floridaenema aerugineum BLCC-F46</name>
    <dbReference type="NCBI Taxonomy" id="3153654"/>
    <lineage>
        <taxon>Bacteria</taxon>
        <taxon>Bacillati</taxon>
        <taxon>Cyanobacteriota</taxon>
        <taxon>Cyanophyceae</taxon>
        <taxon>Oscillatoriophycideae</taxon>
        <taxon>Aerosakkonematales</taxon>
        <taxon>Aerosakkonemataceae</taxon>
        <taxon>Floridanema</taxon>
        <taxon>Floridanema aerugineum</taxon>
    </lineage>
</organism>
<dbReference type="SUPFAM" id="SSF52540">
    <property type="entry name" value="P-loop containing nucleoside triphosphate hydrolases"/>
    <property type="match status" value="1"/>
</dbReference>
<evidence type="ECO:0000313" key="5">
    <source>
        <dbReference type="Proteomes" id="UP001576774"/>
    </source>
</evidence>
<name>A0ABV4XEG9_9CYAN</name>
<sequence>MSQPTSDNTDSSVAKTNESNALTYYRYADNQLIERGSTGLALQGVFIDINEEITLQPRAKLITIEGDAQFVNPSHQGIDRTEEFKSQTKESRFKKVAEKFGSNISASAKGNALINCLQIGGGFKFTKNEGRDANAEVTDSKETSYYSRVQYAVVPTITCILTDNQIRIDGAALEDLKIIDMQLNQIGYESEVSNTCRRFLRTYGSHALLGKVTFGGIYLMSAFLSDFSESQKAEAKKAVNDKIATEFKLAVSIIAKGNAALEQTSSTDEQTTNQQSNIASQVRLETTRFGGSPQAENLQDWKRSLLENANSWAVIGRDDLRLLGVWEIICRHHAHEFDSSHKLAELLHAEWMQISGLKTDFRYFVNEIGKVRNRINNLLQNQIPQWLTAQEVSASEHLKELVKLRQEVEVTVNNKTYWAQEFLSNVVVCNYLNRVRHNNESNQEAKNLMRQLLTSDDAIVMNDYTQYKDVFDWLNKSENNEKIVVPDIHDVDALIELIKRLKRLMIEDKLHRDLTQVSEEMMAKSNKYLVLAILSLRSDLRKQDELSELAFLVLLLSLGYIPSRNIFQKDLKYEDYQKLDDILNEYKGQSLGIMSQEELREKREAYLLLKVLDSIALNFEKEKTLEFINTILQPKLKSPSLQSILTRYNVGISYECVDAREEIEAIINLKEIPSNLNNDFSEIFNKPEEIPSPGEQTSSPPALESPAPMLDSLLKDLGLSQYYPNKLRQEEVYTITKYSLAENPSRKPEELSLYFLTNLLALNHQARWLKTDNKEAKSSENEEEWWLGNSDGDELTKKDIHPLDVMAATFLCCHPIIRQDLVVKLWECKLAIPLVIQESENHAPKFFLWAMRALVMRWKKTQGPQVRSEERTIADYPMETMSFIRFDSAEISKSALLNAVIFGNNPHDIFFHKDSEGSNQNRQLAEGTVELAWHLPEGIKKNKNDASSQDDGNNQNDFELDDITAFANLRGDARKYPRQLELIKQISSHVVIFTSCKQLEDTAVQVVRELLAAGKVVILLLTNKNIQEKDRAIVRQLMANFQNERNQITLISIADKSQPEIRDEVRNKLRTLKPTANSKISLADLAKAMQQQGMEVDEEESLCQQGIKQAAEILKLVRQHPKETRKAELLPLQSKWWKEWAQADKEAVRQKQKDPGASSSEYARKQNERKAHSRRQQIEMIQQGRLPSVTQLFLKALFQNKQNQPQVSEYFVRQLKLGLDALSRAELPNLYAAYGEKMKQLGQYQTSPESAKSESETTKTDAQRKQELQARNKINEELKAIDDQITAQSFGLEHLLREIGQVYLAVKGIEPRSQKQEKLYQELPRIAADLLLSGYPLEIMDGEVSSVPLGWVQAVLKEFTLLVQQGTANPRIFALSAMGIQSSGKSTLLNVMFGLQFAVSAGRCTKGIYLQPVKLALELREELQVDYIFVVDTEGIKSPEQSLESETGHDNELSTFVIGLSDLSLIKVSGENSEYLKDILPISVQAFLRMNQVNLKPKTKIVHRNVDTSSPEKLDKQNVNLNNTLDKYTALACQEERQPVRPFRDIIEFDLKKDVEYLGTLYRGAAARNPVDPDYSKGVKELTSEIIYRITPNNISSIDKFVAHLEALWDAVKRENFVYEFKNTIEIQARNKLNTFWGEIVREFGEQVAGLVSRAYTEISSCASEQNLLTVVKRYEDDLSFLVNQTWQAQQQKIDKFFAEPDGQHENAMKKWVKSTANELDILQRQHQINAQQRIQDYRDSRLAELKRRESSSSYGEKFTTRITNYVREKKQGKSEAELLAIPEPELHKEFERLWADLLNEIPHTNLIPAQVLKDTENILLTSYRDIYNPITQPNSQKPLRNFQEKDFRITEEYYNAQFLQKVKNQFNENDILEIKRVIENIKTNFLNCLKLELDHRQQQLVPYDPNYLSQFLAQVDKQFEEKSKDLSDKGLFKQMGFSLTRQCKADLFMIICGEAIRRLEQIDRQWREAQDPISAMNKEQESFWQFFLTVFHSANLKNAVVGTLLNIIQQGIVKKIENDLPDKVADIRHLPQYSKFFISKQSIIASIMINLAERENFPDYIEYIRYPKTALENWIGRNIDDYNKGKVGGIRGIIEDSINTLVKTAEQVIKHTNISIQTSPANSRSILDWTNKFFQVKGDSLIIDNLQQVERLCSQFPHQDFTFPDDDISKELQKVKQNLLNTAELNDFSQAKTQQYQKLRNQVVEKIIDDILGCVEACPFCGEICSLAAKNHDSTSHTTLKHIHRPQGVKGFRFIDTRKLVTETCSELVAGEATFQNNDTNYNRKPYKQYRDVYPNWDIKGDFSVKAEDYWKWFMYKYRTELAREYCAQEPDIPYDWTEITKEQATEKLRQIVDGKE</sequence>
<evidence type="ECO:0000256" key="2">
    <source>
        <dbReference type="SAM" id="MobiDB-lite"/>
    </source>
</evidence>
<dbReference type="InterPro" id="IPR057365">
    <property type="entry name" value="URGCP"/>
</dbReference>
<keyword evidence="5" id="KW-1185">Reference proteome</keyword>
<dbReference type="InterPro" id="IPR058641">
    <property type="entry name" value="GVIN1_dom"/>
</dbReference>
<evidence type="ECO:0000256" key="1">
    <source>
        <dbReference type="ARBA" id="ARBA00006828"/>
    </source>
</evidence>
<gene>
    <name evidence="4" type="ORF">ACE1CC_27675</name>
</gene>
<proteinExistence type="inferred from homology"/>
<feature type="domain" description="VLIG-type G" evidence="3">
    <location>
        <begin position="1369"/>
        <end position="1609"/>
    </location>
</feature>
<feature type="region of interest" description="Disordered" evidence="2">
    <location>
        <begin position="685"/>
        <end position="706"/>
    </location>
</feature>
<dbReference type="Gene3D" id="3.40.50.300">
    <property type="entry name" value="P-loop containing nucleotide triphosphate hydrolases"/>
    <property type="match status" value="1"/>
</dbReference>